<protein>
    <submittedName>
        <fullName evidence="12">Myosin-8</fullName>
    </submittedName>
</protein>
<dbReference type="GO" id="GO:0030048">
    <property type="term" value="P:actin filament-based movement"/>
    <property type="evidence" value="ECO:0007669"/>
    <property type="project" value="UniProtKB-ARBA"/>
</dbReference>
<comment type="caution">
    <text evidence="12">The sequence shown here is derived from an EMBL/GenBank/DDBJ whole genome shotgun (WGS) entry which is preliminary data.</text>
</comment>
<keyword evidence="3" id="KW-0067">ATP-binding</keyword>
<dbReference type="GO" id="GO:0005524">
    <property type="term" value="F:ATP binding"/>
    <property type="evidence" value="ECO:0007669"/>
    <property type="project" value="UniProtKB-KW"/>
</dbReference>
<accession>A0AAW2W3Z5</accession>
<evidence type="ECO:0000256" key="4">
    <source>
        <dbReference type="ARBA" id="ARBA00022860"/>
    </source>
</evidence>
<evidence type="ECO:0000256" key="7">
    <source>
        <dbReference type="ARBA" id="ARBA00023175"/>
    </source>
</evidence>
<dbReference type="GO" id="GO:0007015">
    <property type="term" value="P:actin filament organization"/>
    <property type="evidence" value="ECO:0007669"/>
    <property type="project" value="TreeGrafter"/>
</dbReference>
<dbReference type="GO" id="GO:0005516">
    <property type="term" value="F:calmodulin binding"/>
    <property type="evidence" value="ECO:0007669"/>
    <property type="project" value="UniProtKB-KW"/>
</dbReference>
<dbReference type="GO" id="GO:0000146">
    <property type="term" value="F:microfilament motor activity"/>
    <property type="evidence" value="ECO:0007669"/>
    <property type="project" value="TreeGrafter"/>
</dbReference>
<dbReference type="Gene3D" id="1.20.5.190">
    <property type="match status" value="1"/>
</dbReference>
<dbReference type="GO" id="GO:0051015">
    <property type="term" value="F:actin filament binding"/>
    <property type="evidence" value="ECO:0007669"/>
    <property type="project" value="TreeGrafter"/>
</dbReference>
<evidence type="ECO:0000256" key="6">
    <source>
        <dbReference type="ARBA" id="ARBA00023123"/>
    </source>
</evidence>
<dbReference type="Pfam" id="PF00612">
    <property type="entry name" value="IQ"/>
    <property type="match status" value="2"/>
</dbReference>
<dbReference type="FunFam" id="1.20.5.190:FF:000018">
    <property type="entry name" value="Myosin XI D"/>
    <property type="match status" value="1"/>
</dbReference>
<comment type="caution">
    <text evidence="9">Lacks conserved residue(s) required for the propagation of feature annotation.</text>
</comment>
<keyword evidence="6 9" id="KW-0518">Myosin</keyword>
<keyword evidence="2" id="KW-0547">Nucleotide-binding</keyword>
<dbReference type="InterPro" id="IPR000048">
    <property type="entry name" value="IQ_motif_EF-hand-BS"/>
</dbReference>
<gene>
    <name evidence="12" type="ORF">Sradi_0260500</name>
</gene>
<evidence type="ECO:0000256" key="3">
    <source>
        <dbReference type="ARBA" id="ARBA00022840"/>
    </source>
</evidence>
<dbReference type="PROSITE" id="PS50096">
    <property type="entry name" value="IQ"/>
    <property type="match status" value="1"/>
</dbReference>
<dbReference type="EMBL" id="JACGWJ010000002">
    <property type="protein sequence ID" value="KAL0435526.1"/>
    <property type="molecule type" value="Genomic_DNA"/>
</dbReference>
<organism evidence="12">
    <name type="scientific">Sesamum radiatum</name>
    <name type="common">Black benniseed</name>
    <dbReference type="NCBI Taxonomy" id="300843"/>
    <lineage>
        <taxon>Eukaryota</taxon>
        <taxon>Viridiplantae</taxon>
        <taxon>Streptophyta</taxon>
        <taxon>Embryophyta</taxon>
        <taxon>Tracheophyta</taxon>
        <taxon>Spermatophyta</taxon>
        <taxon>Magnoliopsida</taxon>
        <taxon>eudicotyledons</taxon>
        <taxon>Gunneridae</taxon>
        <taxon>Pentapetalae</taxon>
        <taxon>asterids</taxon>
        <taxon>lamiids</taxon>
        <taxon>Lamiales</taxon>
        <taxon>Pedaliaceae</taxon>
        <taxon>Sesamum</taxon>
    </lineage>
</organism>
<dbReference type="InterPro" id="IPR001609">
    <property type="entry name" value="Myosin_head_motor_dom-like"/>
</dbReference>
<dbReference type="GO" id="GO:0016020">
    <property type="term" value="C:membrane"/>
    <property type="evidence" value="ECO:0007669"/>
    <property type="project" value="TreeGrafter"/>
</dbReference>
<keyword evidence="4" id="KW-0112">Calmodulin-binding</keyword>
<dbReference type="InterPro" id="IPR027417">
    <property type="entry name" value="P-loop_NTPase"/>
</dbReference>
<name>A0AAW2W3Z5_SESRA</name>
<dbReference type="PROSITE" id="PS51456">
    <property type="entry name" value="MYOSIN_MOTOR"/>
    <property type="match status" value="1"/>
</dbReference>
<keyword evidence="1" id="KW-0677">Repeat</keyword>
<sequence>MLHTSPLIMTICDIYLSRELLRWFHDSMHEVTACNMILEKVGLKGYEIGKTKVFLRAGQMAELDARRAEVLGRAASTIQRKFLSYMARKSFILWRCSAIFIQSVCRGELTRPIYEGMRREASCIATETVALQAAKNKLEKQVEQLTWKLELEKRMRADLEEAKTQENTKLQTALHDLERQLKETKDILLKEREAAKLAAEKVPVIQETPVMDHEMMDKLAAENEKLKAKVSSLETKIDETKKKHEERNKLSEERLKQAMEAQSIIVKLKTIMHRLKPAGAAGENPVRNREDDIGIQILSWFSFQDGFRSSPSSVSLAAAAAALETVAQLKPNTQQLCFSTSIFPYPLRKSTALLKIT</sequence>
<evidence type="ECO:0000256" key="10">
    <source>
        <dbReference type="SAM" id="Coils"/>
    </source>
</evidence>
<evidence type="ECO:0000259" key="11">
    <source>
        <dbReference type="PROSITE" id="PS51456"/>
    </source>
</evidence>
<dbReference type="GO" id="GO:0005737">
    <property type="term" value="C:cytoplasm"/>
    <property type="evidence" value="ECO:0007669"/>
    <property type="project" value="TreeGrafter"/>
</dbReference>
<proteinExistence type="inferred from homology"/>
<reference evidence="12" key="1">
    <citation type="submission" date="2020-06" db="EMBL/GenBank/DDBJ databases">
        <authorList>
            <person name="Li T."/>
            <person name="Hu X."/>
            <person name="Zhang T."/>
            <person name="Song X."/>
            <person name="Zhang H."/>
            <person name="Dai N."/>
            <person name="Sheng W."/>
            <person name="Hou X."/>
            <person name="Wei L."/>
        </authorList>
    </citation>
    <scope>NUCLEOTIDE SEQUENCE</scope>
    <source>
        <strain evidence="12">G02</strain>
        <tissue evidence="12">Leaf</tissue>
    </source>
</reference>
<dbReference type="GO" id="GO:0016459">
    <property type="term" value="C:myosin complex"/>
    <property type="evidence" value="ECO:0007669"/>
    <property type="project" value="UniProtKB-KW"/>
</dbReference>
<dbReference type="PANTHER" id="PTHR13140:SF836">
    <property type="entry name" value="MYOSIN-6"/>
    <property type="match status" value="1"/>
</dbReference>
<evidence type="ECO:0000256" key="1">
    <source>
        <dbReference type="ARBA" id="ARBA00022737"/>
    </source>
</evidence>
<dbReference type="SUPFAM" id="SSF52540">
    <property type="entry name" value="P-loop containing nucleoside triphosphate hydrolases"/>
    <property type="match status" value="1"/>
</dbReference>
<dbReference type="AlphaFoldDB" id="A0AAW2W3Z5"/>
<dbReference type="PANTHER" id="PTHR13140">
    <property type="entry name" value="MYOSIN"/>
    <property type="match status" value="1"/>
</dbReference>
<keyword evidence="8 9" id="KW-0009">Actin-binding</keyword>
<feature type="domain" description="Myosin motor" evidence="11">
    <location>
        <begin position="1"/>
        <end position="68"/>
    </location>
</feature>
<keyword evidence="5 10" id="KW-0175">Coiled coil</keyword>
<evidence type="ECO:0000256" key="8">
    <source>
        <dbReference type="ARBA" id="ARBA00023203"/>
    </source>
</evidence>
<reference evidence="12" key="2">
    <citation type="journal article" date="2024" name="Plant">
        <title>Genomic evolution and insights into agronomic trait innovations of Sesamum species.</title>
        <authorList>
            <person name="Miao H."/>
            <person name="Wang L."/>
            <person name="Qu L."/>
            <person name="Liu H."/>
            <person name="Sun Y."/>
            <person name="Le M."/>
            <person name="Wang Q."/>
            <person name="Wei S."/>
            <person name="Zheng Y."/>
            <person name="Lin W."/>
            <person name="Duan Y."/>
            <person name="Cao H."/>
            <person name="Xiong S."/>
            <person name="Wang X."/>
            <person name="Wei L."/>
            <person name="Li C."/>
            <person name="Ma Q."/>
            <person name="Ju M."/>
            <person name="Zhao R."/>
            <person name="Li G."/>
            <person name="Mu C."/>
            <person name="Tian Q."/>
            <person name="Mei H."/>
            <person name="Zhang T."/>
            <person name="Gao T."/>
            <person name="Zhang H."/>
        </authorList>
    </citation>
    <scope>NUCLEOTIDE SEQUENCE</scope>
    <source>
        <strain evidence="12">G02</strain>
    </source>
</reference>
<evidence type="ECO:0000256" key="5">
    <source>
        <dbReference type="ARBA" id="ARBA00023054"/>
    </source>
</evidence>
<keyword evidence="7" id="KW-0505">Motor protein</keyword>
<feature type="coiled-coil region" evidence="10">
    <location>
        <begin position="128"/>
        <end position="261"/>
    </location>
</feature>
<evidence type="ECO:0000256" key="2">
    <source>
        <dbReference type="ARBA" id="ARBA00022741"/>
    </source>
</evidence>
<dbReference type="Gene3D" id="3.30.70.1590">
    <property type="match status" value="1"/>
</dbReference>
<evidence type="ECO:0000256" key="9">
    <source>
        <dbReference type="PROSITE-ProRule" id="PRU00782"/>
    </source>
</evidence>
<evidence type="ECO:0000313" key="12">
    <source>
        <dbReference type="EMBL" id="KAL0435526.1"/>
    </source>
</evidence>
<comment type="similarity">
    <text evidence="9">Belongs to the TRAFAC class myosin-kinesin ATPase superfamily. Myosin family.</text>
</comment>